<proteinExistence type="predicted"/>
<protein>
    <recommendedName>
        <fullName evidence="3">Tetratricopeptide repeat protein</fullName>
    </recommendedName>
</protein>
<dbReference type="RefSeq" id="WP_290359156.1">
    <property type="nucleotide sequence ID" value="NZ_JAUHHC010000003.1"/>
</dbReference>
<gene>
    <name evidence="1" type="ORF">QWJ38_11135</name>
</gene>
<sequence>MDITGPDAQEKARWERIIMRRPSLALPRLRALMRSKRGGDAGVARAALLGAFFILERWGRAAELQDELQIALQQVRARKGGGSLAEAADFSEALGRLHYQRGDYVEACNAWSQTLDWAADDSRSACLARIGLAHLCYALGDWARGGRVLDQAELHYQRLAHDPYLRAKIALNRAVSLRTTLGPQPALSALNEALAAAREAGHSDYQAEATWQHARCARDTGDAALALQLAQDALALAQRCGYRWLQAQAALLLSEMYKDDVALGWAGQALTLAEAIQSRSLQAAAHGRLAELMQAHGEFGPSWHHQQQRQRLESTLGQSQLPAQLEALARFDTHPPAPAAQRAEAEPLLAGLDGLAEAGRQLNELLNREHIRRDELIALAQQVAAEAQRLKSLLQ</sequence>
<comment type="caution">
    <text evidence="1">The sequence shown here is derived from an EMBL/GenBank/DDBJ whole genome shotgun (WGS) entry which is preliminary data.</text>
</comment>
<dbReference type="SUPFAM" id="SSF48452">
    <property type="entry name" value="TPR-like"/>
    <property type="match status" value="2"/>
</dbReference>
<dbReference type="Proteomes" id="UP001228044">
    <property type="component" value="Unassembled WGS sequence"/>
</dbReference>
<dbReference type="InterPro" id="IPR011990">
    <property type="entry name" value="TPR-like_helical_dom_sf"/>
</dbReference>
<dbReference type="Gene3D" id="1.25.40.10">
    <property type="entry name" value="Tetratricopeptide repeat domain"/>
    <property type="match status" value="1"/>
</dbReference>
<name>A0ABT8DR65_9BURK</name>
<organism evidence="1 2">
    <name type="scientific">Roseateles violae</name>
    <dbReference type="NCBI Taxonomy" id="3058042"/>
    <lineage>
        <taxon>Bacteria</taxon>
        <taxon>Pseudomonadati</taxon>
        <taxon>Pseudomonadota</taxon>
        <taxon>Betaproteobacteria</taxon>
        <taxon>Burkholderiales</taxon>
        <taxon>Sphaerotilaceae</taxon>
        <taxon>Roseateles</taxon>
    </lineage>
</organism>
<dbReference type="EMBL" id="JAUHHC010000003">
    <property type="protein sequence ID" value="MDN3920832.1"/>
    <property type="molecule type" value="Genomic_DNA"/>
</dbReference>
<keyword evidence="2" id="KW-1185">Reference proteome</keyword>
<accession>A0ABT8DR65</accession>
<evidence type="ECO:0000313" key="1">
    <source>
        <dbReference type="EMBL" id="MDN3920832.1"/>
    </source>
</evidence>
<evidence type="ECO:0000313" key="2">
    <source>
        <dbReference type="Proteomes" id="UP001228044"/>
    </source>
</evidence>
<evidence type="ECO:0008006" key="3">
    <source>
        <dbReference type="Google" id="ProtNLM"/>
    </source>
</evidence>
<reference evidence="1 2" key="1">
    <citation type="submission" date="2023-06" db="EMBL/GenBank/DDBJ databases">
        <title>Pelomonas sp. PFR6 16S ribosomal RNA gene Genome sequencing and assembly.</title>
        <authorList>
            <person name="Woo H."/>
        </authorList>
    </citation>
    <scope>NUCLEOTIDE SEQUENCE [LARGE SCALE GENOMIC DNA]</scope>
    <source>
        <strain evidence="1 2">PFR6</strain>
    </source>
</reference>